<proteinExistence type="predicted"/>
<organism evidence="2 3">
    <name type="scientific">Meloidogyne hapla</name>
    <name type="common">Root-knot nematode worm</name>
    <dbReference type="NCBI Taxonomy" id="6305"/>
    <lineage>
        <taxon>Eukaryota</taxon>
        <taxon>Metazoa</taxon>
        <taxon>Ecdysozoa</taxon>
        <taxon>Nematoda</taxon>
        <taxon>Chromadorea</taxon>
        <taxon>Rhabditida</taxon>
        <taxon>Tylenchina</taxon>
        <taxon>Tylenchomorpha</taxon>
        <taxon>Tylenchoidea</taxon>
        <taxon>Meloidogynidae</taxon>
        <taxon>Meloidogyninae</taxon>
        <taxon>Meloidogyne</taxon>
    </lineage>
</organism>
<evidence type="ECO:0000313" key="2">
    <source>
        <dbReference type="Proteomes" id="UP000095281"/>
    </source>
</evidence>
<sequence length="395" mass="44978">MQAQSAAANAIMFDRSSGIGCNECLERCSKKFQNHSTKWICRSLTYDHRWKICDLFAVNGGDSPYNLLDFEGRDYFQYMPAFPPTDFEMLGIKQNENNEILEYNNNLTNNNLQCNCPCKAFSELINQKNIPLILNNKTENEEKSDEATNIVSTSEINSTINSTLDNFNSEQLFGTKNIEIGQSLENQFINLTTLSLPINLEQKQLNNQNNSFNNFLENNSSLIQSELFSIISPKNSSLEEKLEIGKSFGSKIFEPQKDVELIEKPFLKQQKIINNSCPKIGQIAYYAEIEGKIEGKKNEKTEKINEIKNSRDCLNICDGKTKTINFCNSAQWTSTEGCELFSNFSTQILSQKLTFLPSNETENAKYFEKVCIDKNILKDENRKTFIAIPGYILVG</sequence>
<reference evidence="3" key="1">
    <citation type="submission" date="2016-11" db="UniProtKB">
        <authorList>
            <consortium name="WormBaseParasite"/>
        </authorList>
    </citation>
    <scope>IDENTIFICATION</scope>
</reference>
<dbReference type="SUPFAM" id="SSF57414">
    <property type="entry name" value="Hairpin loop containing domain-like"/>
    <property type="match status" value="1"/>
</dbReference>
<accession>A0A1I8BG52</accession>
<evidence type="ECO:0000259" key="1">
    <source>
        <dbReference type="Pfam" id="PF00024"/>
    </source>
</evidence>
<evidence type="ECO:0000313" key="3">
    <source>
        <dbReference type="WBParaSite" id="MhA1_Contig2255.frz3.gene2"/>
    </source>
</evidence>
<dbReference type="Gene3D" id="3.50.4.10">
    <property type="entry name" value="Hepatocyte Growth Factor"/>
    <property type="match status" value="1"/>
</dbReference>
<keyword evidence="2" id="KW-1185">Reference proteome</keyword>
<feature type="domain" description="Apple" evidence="1">
    <location>
        <begin position="22"/>
        <end position="77"/>
    </location>
</feature>
<dbReference type="WBParaSite" id="MhA1_Contig2255.frz3.gene2">
    <property type="protein sequence ID" value="MhA1_Contig2255.frz3.gene2"/>
    <property type="gene ID" value="MhA1_Contig2255.frz3.gene2"/>
</dbReference>
<dbReference type="Proteomes" id="UP000095281">
    <property type="component" value="Unplaced"/>
</dbReference>
<dbReference type="InterPro" id="IPR003609">
    <property type="entry name" value="Pan_app"/>
</dbReference>
<dbReference type="AlphaFoldDB" id="A0A1I8BG52"/>
<name>A0A1I8BG52_MELHA</name>
<protein>
    <submittedName>
        <fullName evidence="3">Apple domain-containing protein</fullName>
    </submittedName>
</protein>
<dbReference type="Pfam" id="PF00024">
    <property type="entry name" value="PAN_1"/>
    <property type="match status" value="1"/>
</dbReference>